<dbReference type="PANTHER" id="PTHR14226">
    <property type="entry name" value="NEUROPATHY TARGET ESTERASE/SWISS CHEESE D.MELANOGASTER"/>
    <property type="match status" value="1"/>
</dbReference>
<evidence type="ECO:0000259" key="5">
    <source>
        <dbReference type="PROSITE" id="PS51635"/>
    </source>
</evidence>
<dbReference type="Proteomes" id="UP000029725">
    <property type="component" value="Unassembled WGS sequence"/>
</dbReference>
<feature type="active site" description="Nucleophile" evidence="4">
    <location>
        <position position="221"/>
    </location>
</feature>
<evidence type="ECO:0000313" key="6">
    <source>
        <dbReference type="EMBL" id="KGG51162.1"/>
    </source>
</evidence>
<dbReference type="Pfam" id="PF01734">
    <property type="entry name" value="Patatin"/>
    <property type="match status" value="1"/>
</dbReference>
<keyword evidence="2 4" id="KW-0442">Lipid degradation</keyword>
<evidence type="ECO:0000256" key="2">
    <source>
        <dbReference type="ARBA" id="ARBA00022963"/>
    </source>
</evidence>
<evidence type="ECO:0000256" key="4">
    <source>
        <dbReference type="PROSITE-ProRule" id="PRU01161"/>
    </source>
</evidence>
<dbReference type="InterPro" id="IPR050301">
    <property type="entry name" value="NTE"/>
</dbReference>
<comment type="caution">
    <text evidence="6">The sequence shown here is derived from an EMBL/GenBank/DDBJ whole genome shotgun (WGS) entry which is preliminary data.</text>
</comment>
<evidence type="ECO:0000256" key="1">
    <source>
        <dbReference type="ARBA" id="ARBA00022801"/>
    </source>
</evidence>
<name>A0A098VQ23_9MICR</name>
<evidence type="ECO:0000256" key="3">
    <source>
        <dbReference type="ARBA" id="ARBA00023098"/>
    </source>
</evidence>
<dbReference type="AlphaFoldDB" id="A0A098VQ23"/>
<evidence type="ECO:0000313" key="7">
    <source>
        <dbReference type="Proteomes" id="UP000029725"/>
    </source>
</evidence>
<dbReference type="PROSITE" id="PS51635">
    <property type="entry name" value="PNPLA"/>
    <property type="match status" value="1"/>
</dbReference>
<dbReference type="SUPFAM" id="SSF52151">
    <property type="entry name" value="FabD/lysophospholipase-like"/>
    <property type="match status" value="1"/>
</dbReference>
<dbReference type="GO" id="GO:0004806">
    <property type="term" value="F:triacylglycerol lipase activity"/>
    <property type="evidence" value="ECO:0007669"/>
    <property type="project" value="InterPro"/>
</dbReference>
<dbReference type="Pfam" id="PF11815">
    <property type="entry name" value="DUF3336"/>
    <property type="match status" value="1"/>
</dbReference>
<accession>A0A098VQ23</accession>
<organism evidence="6 7">
    <name type="scientific">Mitosporidium daphniae</name>
    <dbReference type="NCBI Taxonomy" id="1485682"/>
    <lineage>
        <taxon>Eukaryota</taxon>
        <taxon>Fungi</taxon>
        <taxon>Fungi incertae sedis</taxon>
        <taxon>Microsporidia</taxon>
        <taxon>Mitosporidium</taxon>
    </lineage>
</organism>
<reference evidence="6 7" key="1">
    <citation type="submission" date="2014-04" db="EMBL/GenBank/DDBJ databases">
        <title>A new species of microsporidia sheds light on the evolution of extreme parasitism.</title>
        <authorList>
            <person name="Haag K.L."/>
            <person name="James T.Y."/>
            <person name="Larsson R."/>
            <person name="Schaer T.M."/>
            <person name="Refardt D."/>
            <person name="Pombert J.-F."/>
            <person name="Ebert D."/>
        </authorList>
    </citation>
    <scope>NUCLEOTIDE SEQUENCE [LARGE SCALE GENOMIC DNA]</scope>
    <source>
        <strain evidence="6 7">UGP3</strain>
        <tissue evidence="6">Spores</tissue>
    </source>
</reference>
<dbReference type="OrthoDB" id="10049244at2759"/>
<dbReference type="GeneID" id="25259951"/>
<dbReference type="RefSeq" id="XP_013237614.1">
    <property type="nucleotide sequence ID" value="XM_013382160.1"/>
</dbReference>
<proteinExistence type="predicted"/>
<dbReference type="HOGENOM" id="CLU_009031_5_1_1"/>
<dbReference type="PANTHER" id="PTHR14226:SF10">
    <property type="entry name" value="TRIACYLGLYCEROL LIPASE 4-RELATED"/>
    <property type="match status" value="1"/>
</dbReference>
<dbReference type="InterPro" id="IPR016035">
    <property type="entry name" value="Acyl_Trfase/lysoPLipase"/>
</dbReference>
<dbReference type="Gene3D" id="3.40.1090.10">
    <property type="entry name" value="Cytosolic phospholipase A2 catalytic domain"/>
    <property type="match status" value="2"/>
</dbReference>
<dbReference type="GO" id="GO:0016042">
    <property type="term" value="P:lipid catabolic process"/>
    <property type="evidence" value="ECO:0007669"/>
    <property type="project" value="UniProtKB-UniRule"/>
</dbReference>
<comment type="caution">
    <text evidence="4">Lacks conserved residue(s) required for the propagation of feature annotation.</text>
</comment>
<feature type="domain" description="PNPLA" evidence="5">
    <location>
        <begin position="188"/>
        <end position="394"/>
    </location>
</feature>
<dbReference type="InterPro" id="IPR021771">
    <property type="entry name" value="Triacylglycerol_lipase_N"/>
</dbReference>
<keyword evidence="7" id="KW-1185">Reference proteome</keyword>
<feature type="short sequence motif" description="GXSXG" evidence="4">
    <location>
        <begin position="219"/>
        <end position="223"/>
    </location>
</feature>
<gene>
    <name evidence="6" type="ORF">DI09_42p50</name>
</gene>
<feature type="active site" description="Proton acceptor" evidence="4">
    <location>
        <position position="381"/>
    </location>
</feature>
<sequence>MDQVLIKNELMLGMNNATNYSEWLQFASQLDILEDTSSVYDYELLSRRLEEMQSAYSWADVNAVAFLLRTSMSRNIGNIGAKELYRYSRIGTKSLIEKYLKQTSSLIDYVVSQESYFQNISPPQLDGRIHGLPLYLPSEATEVSSVSRSPIPASGKNDSFHNISSADLIMRQLSFFSDLRHTLGNSALMLSGGATLGIHHIGVLKCLYEQKMLPRILCGSSAGAIVASMVAIRLDSELQEILASLDDVSWHFFEGPDQHLKHTTFPLARFARQLIRLIRDGAVFDSDVLSEFLREHVGATVTFLEAYNRTRRVLNVAVSSTTPYEMPRLLNYLTSPYVLIWTAVAASCAAPTLFKSSRILVKTPSGEIIPWSGSDDATWMDGSVENDLPISRIAHLFNVNPHVVPFLTKGGIRESRLDSFKRIVCHVLREEILFRLPMLIDFGLVPRRLGVFLRNILSQKYEGDVTIVPSTIALTDLLNIFTAPTSDRVHSAVLRGEHATWPYLAFIRSQTYVEMKLDRVLYALKCRLLEQSWSRAPRELLRPIGFTPSAELDKNGSPSNSNANDSSVVWNEEAAVPPLLGELGWKYPSNRISPFLNHTSYPRSR</sequence>
<dbReference type="EMBL" id="JMKJ01000366">
    <property type="protein sequence ID" value="KGG51162.1"/>
    <property type="molecule type" value="Genomic_DNA"/>
</dbReference>
<dbReference type="InterPro" id="IPR002641">
    <property type="entry name" value="PNPLA_dom"/>
</dbReference>
<keyword evidence="1 4" id="KW-0378">Hydrolase</keyword>
<dbReference type="GO" id="GO:0006641">
    <property type="term" value="P:triglyceride metabolic process"/>
    <property type="evidence" value="ECO:0007669"/>
    <property type="project" value="UniProtKB-ARBA"/>
</dbReference>
<keyword evidence="3 4" id="KW-0443">Lipid metabolism</keyword>
<dbReference type="VEuPathDB" id="MicrosporidiaDB:DI09_42p50"/>
<protein>
    <recommendedName>
        <fullName evidence="5">PNPLA domain-containing protein</fullName>
    </recommendedName>
</protein>